<dbReference type="AlphaFoldDB" id="A0AAW2IID4"/>
<reference evidence="1" key="2">
    <citation type="journal article" date="2024" name="Plant">
        <title>Genomic evolution and insights into agronomic trait innovations of Sesamum species.</title>
        <authorList>
            <person name="Miao H."/>
            <person name="Wang L."/>
            <person name="Qu L."/>
            <person name="Liu H."/>
            <person name="Sun Y."/>
            <person name="Le M."/>
            <person name="Wang Q."/>
            <person name="Wei S."/>
            <person name="Zheng Y."/>
            <person name="Lin W."/>
            <person name="Duan Y."/>
            <person name="Cao H."/>
            <person name="Xiong S."/>
            <person name="Wang X."/>
            <person name="Wei L."/>
            <person name="Li C."/>
            <person name="Ma Q."/>
            <person name="Ju M."/>
            <person name="Zhao R."/>
            <person name="Li G."/>
            <person name="Mu C."/>
            <person name="Tian Q."/>
            <person name="Mei H."/>
            <person name="Zhang T."/>
            <person name="Gao T."/>
            <person name="Zhang H."/>
        </authorList>
    </citation>
    <scope>NUCLEOTIDE SEQUENCE</scope>
    <source>
        <strain evidence="1">G02</strain>
    </source>
</reference>
<sequence>LWAHFEANSVAFGQSHSGTLKVCMQAFWKEFWAHVGAYFEVCLQSFVGEHAAI</sequence>
<protein>
    <submittedName>
        <fullName evidence="1">Uncharacterized protein</fullName>
    </submittedName>
</protein>
<organism evidence="1">
    <name type="scientific">Sesamum radiatum</name>
    <name type="common">Black benniseed</name>
    <dbReference type="NCBI Taxonomy" id="300843"/>
    <lineage>
        <taxon>Eukaryota</taxon>
        <taxon>Viridiplantae</taxon>
        <taxon>Streptophyta</taxon>
        <taxon>Embryophyta</taxon>
        <taxon>Tracheophyta</taxon>
        <taxon>Spermatophyta</taxon>
        <taxon>Magnoliopsida</taxon>
        <taxon>eudicotyledons</taxon>
        <taxon>Gunneridae</taxon>
        <taxon>Pentapetalae</taxon>
        <taxon>asterids</taxon>
        <taxon>lamiids</taxon>
        <taxon>Lamiales</taxon>
        <taxon>Pedaliaceae</taxon>
        <taxon>Sesamum</taxon>
    </lineage>
</organism>
<accession>A0AAW2IID4</accession>
<dbReference type="EMBL" id="JACGWJ010001501">
    <property type="protein sequence ID" value="KAL0282005.1"/>
    <property type="molecule type" value="Genomic_DNA"/>
</dbReference>
<proteinExistence type="predicted"/>
<name>A0AAW2IID4_SESRA</name>
<comment type="caution">
    <text evidence="1">The sequence shown here is derived from an EMBL/GenBank/DDBJ whole genome shotgun (WGS) entry which is preliminary data.</text>
</comment>
<gene>
    <name evidence="1" type="ORF">Sradi_7275000</name>
</gene>
<feature type="non-terminal residue" evidence="1">
    <location>
        <position position="1"/>
    </location>
</feature>
<reference evidence="1" key="1">
    <citation type="submission" date="2020-06" db="EMBL/GenBank/DDBJ databases">
        <authorList>
            <person name="Li T."/>
            <person name="Hu X."/>
            <person name="Zhang T."/>
            <person name="Song X."/>
            <person name="Zhang H."/>
            <person name="Dai N."/>
            <person name="Sheng W."/>
            <person name="Hou X."/>
            <person name="Wei L."/>
        </authorList>
    </citation>
    <scope>NUCLEOTIDE SEQUENCE</scope>
    <source>
        <strain evidence="1">G02</strain>
        <tissue evidence="1">Leaf</tissue>
    </source>
</reference>
<evidence type="ECO:0000313" key="1">
    <source>
        <dbReference type="EMBL" id="KAL0282005.1"/>
    </source>
</evidence>